<reference evidence="2" key="1">
    <citation type="submission" date="2020-07" db="EMBL/GenBank/DDBJ databases">
        <title>Huge and variable diversity of episymbiotic CPR bacteria and DPANN archaea in groundwater ecosystems.</title>
        <authorList>
            <person name="He C.Y."/>
            <person name="Keren R."/>
            <person name="Whittaker M."/>
            <person name="Farag I.F."/>
            <person name="Doudna J."/>
            <person name="Cate J.H.D."/>
            <person name="Banfield J.F."/>
        </authorList>
    </citation>
    <scope>NUCLEOTIDE SEQUENCE</scope>
    <source>
        <strain evidence="2">NC_groundwater_973_Pr1_S-0.2um_54_13</strain>
    </source>
</reference>
<proteinExistence type="predicted"/>
<gene>
    <name evidence="2" type="ORF">HY221_01745</name>
</gene>
<protein>
    <submittedName>
        <fullName evidence="2">Uncharacterized protein</fullName>
    </submittedName>
</protein>
<keyword evidence="1" id="KW-0472">Membrane</keyword>
<keyword evidence="1" id="KW-0812">Transmembrane</keyword>
<accession>A0A932VR04</accession>
<dbReference type="AlphaFoldDB" id="A0A932VR04"/>
<evidence type="ECO:0000313" key="2">
    <source>
        <dbReference type="EMBL" id="MBI3631035.1"/>
    </source>
</evidence>
<feature type="transmembrane region" description="Helical" evidence="1">
    <location>
        <begin position="27"/>
        <end position="46"/>
    </location>
</feature>
<keyword evidence="1" id="KW-1133">Transmembrane helix</keyword>
<evidence type="ECO:0000313" key="3">
    <source>
        <dbReference type="Proteomes" id="UP000753196"/>
    </source>
</evidence>
<dbReference type="Proteomes" id="UP000753196">
    <property type="component" value="Unassembled WGS sequence"/>
</dbReference>
<evidence type="ECO:0000256" key="1">
    <source>
        <dbReference type="SAM" id="Phobius"/>
    </source>
</evidence>
<feature type="non-terminal residue" evidence="2">
    <location>
        <position position="1"/>
    </location>
</feature>
<name>A0A932VR04_9BACT</name>
<organism evidence="2 3">
    <name type="scientific">Candidatus Sungiibacteriota bacterium</name>
    <dbReference type="NCBI Taxonomy" id="2750080"/>
    <lineage>
        <taxon>Bacteria</taxon>
        <taxon>Candidatus Sungiibacteriota</taxon>
    </lineage>
</organism>
<comment type="caution">
    <text evidence="2">The sequence shown here is derived from an EMBL/GenBank/DDBJ whole genome shotgun (WGS) entry which is preliminary data.</text>
</comment>
<sequence>GGVAPLVSIPHIFTEAERYDRRKKRRLSFAVGTAAVLVTALLFTNADTPLDVRWVEFSRWLGLS</sequence>
<dbReference type="EMBL" id="JACQCR010000039">
    <property type="protein sequence ID" value="MBI3631035.1"/>
    <property type="molecule type" value="Genomic_DNA"/>
</dbReference>